<organism evidence="2 3">
    <name type="scientific">Pedosphaera parvula (strain Ellin514)</name>
    <dbReference type="NCBI Taxonomy" id="320771"/>
    <lineage>
        <taxon>Bacteria</taxon>
        <taxon>Pseudomonadati</taxon>
        <taxon>Verrucomicrobiota</taxon>
        <taxon>Pedosphaerae</taxon>
        <taxon>Pedosphaerales</taxon>
        <taxon>Pedosphaeraceae</taxon>
        <taxon>Pedosphaera</taxon>
    </lineage>
</organism>
<protein>
    <submittedName>
        <fullName evidence="2">Uncharacterized protein</fullName>
    </submittedName>
</protein>
<feature type="transmembrane region" description="Helical" evidence="1">
    <location>
        <begin position="21"/>
        <end position="39"/>
    </location>
</feature>
<dbReference type="AlphaFoldDB" id="B9XIQ4"/>
<accession>B9XIQ4</accession>
<keyword evidence="1" id="KW-1133">Transmembrane helix</keyword>
<dbReference type="EMBL" id="ABOX02000018">
    <property type="protein sequence ID" value="EEF60317.1"/>
    <property type="molecule type" value="Genomic_DNA"/>
</dbReference>
<evidence type="ECO:0000256" key="1">
    <source>
        <dbReference type="SAM" id="Phobius"/>
    </source>
</evidence>
<feature type="transmembrane region" description="Helical" evidence="1">
    <location>
        <begin position="152"/>
        <end position="172"/>
    </location>
</feature>
<reference evidence="2 3" key="1">
    <citation type="journal article" date="2011" name="J. Bacteriol.">
        <title>Genome sequence of 'Pedosphaera parvula' Ellin514, an aerobic Verrucomicrobial isolate from pasture soil.</title>
        <authorList>
            <person name="Kant R."/>
            <person name="van Passel M.W."/>
            <person name="Sangwan P."/>
            <person name="Palva A."/>
            <person name="Lucas S."/>
            <person name="Copeland A."/>
            <person name="Lapidus A."/>
            <person name="Glavina Del Rio T."/>
            <person name="Dalin E."/>
            <person name="Tice H."/>
            <person name="Bruce D."/>
            <person name="Goodwin L."/>
            <person name="Pitluck S."/>
            <person name="Chertkov O."/>
            <person name="Larimer F.W."/>
            <person name="Land M.L."/>
            <person name="Hauser L."/>
            <person name="Brettin T.S."/>
            <person name="Detter J.C."/>
            <person name="Han S."/>
            <person name="de Vos W.M."/>
            <person name="Janssen P.H."/>
            <person name="Smidt H."/>
        </authorList>
    </citation>
    <scope>NUCLEOTIDE SEQUENCE [LARGE SCALE GENOMIC DNA]</scope>
    <source>
        <strain evidence="2 3">Ellin514</strain>
    </source>
</reference>
<evidence type="ECO:0000313" key="3">
    <source>
        <dbReference type="Proteomes" id="UP000003688"/>
    </source>
</evidence>
<name>B9XIQ4_PEDPL</name>
<keyword evidence="1" id="KW-0472">Membrane</keyword>
<feature type="transmembrane region" description="Helical" evidence="1">
    <location>
        <begin position="192"/>
        <end position="212"/>
    </location>
</feature>
<sequence>MPETPPNADLLRSLGRLVRGLSALFWGLPVALLVCVETAKTEVLRSFGIFPCVVVTGWLLFGLWQLGYFQKQERIWHSALDRAKLLAMINFGLSPFLHWWNQVPNIPFFTAMVGVFAVSGLLFLSNLNLVLHRLSAMLPDEGLRQETRYFTTLNRYLILGILTVGAVLFLLLRFPNLLPYQLNFLLIMGPGILWLMIFLVLLPLAMTMALIWKTKEVILDSVFGQGH</sequence>
<dbReference type="STRING" id="320771.Cflav_PD3013"/>
<gene>
    <name evidence="2" type="ORF">Cflav_PD3013</name>
</gene>
<dbReference type="OrthoDB" id="9832308at2"/>
<feature type="transmembrane region" description="Helical" evidence="1">
    <location>
        <begin position="45"/>
        <end position="64"/>
    </location>
</feature>
<dbReference type="Proteomes" id="UP000003688">
    <property type="component" value="Unassembled WGS sequence"/>
</dbReference>
<keyword evidence="1" id="KW-0812">Transmembrane</keyword>
<keyword evidence="3" id="KW-1185">Reference proteome</keyword>
<feature type="transmembrane region" description="Helical" evidence="1">
    <location>
        <begin position="106"/>
        <end position="131"/>
    </location>
</feature>
<comment type="caution">
    <text evidence="2">The sequence shown here is derived from an EMBL/GenBank/DDBJ whole genome shotgun (WGS) entry which is preliminary data.</text>
</comment>
<proteinExistence type="predicted"/>
<dbReference type="RefSeq" id="WP_007415697.1">
    <property type="nucleotide sequence ID" value="NZ_ABOX02000018.1"/>
</dbReference>
<evidence type="ECO:0000313" key="2">
    <source>
        <dbReference type="EMBL" id="EEF60317.1"/>
    </source>
</evidence>